<dbReference type="EMBL" id="CP042467">
    <property type="protein sequence ID" value="QED28071.1"/>
    <property type="molecule type" value="Genomic_DNA"/>
</dbReference>
<feature type="region of interest" description="Disordered" evidence="1">
    <location>
        <begin position="21"/>
        <end position="54"/>
    </location>
</feature>
<dbReference type="PROSITE" id="PS50234">
    <property type="entry name" value="VWFA"/>
    <property type="match status" value="1"/>
</dbReference>
<dbReference type="InterPro" id="IPR051266">
    <property type="entry name" value="CLCR"/>
</dbReference>
<dbReference type="Proteomes" id="UP000321595">
    <property type="component" value="Chromosome"/>
</dbReference>
<dbReference type="OrthoDB" id="9805121at2"/>
<proteinExistence type="predicted"/>
<dbReference type="InterPro" id="IPR002035">
    <property type="entry name" value="VWF_A"/>
</dbReference>
<dbReference type="SUPFAM" id="SSF53300">
    <property type="entry name" value="vWA-like"/>
    <property type="match status" value="1"/>
</dbReference>
<accession>A0A5B8XS41</accession>
<feature type="domain" description="VWFA" evidence="2">
    <location>
        <begin position="250"/>
        <end position="424"/>
    </location>
</feature>
<dbReference type="InterPro" id="IPR036465">
    <property type="entry name" value="vWFA_dom_sf"/>
</dbReference>
<sequence>MMTRRLALLCALSLAVACQTENQPKTSEHADVEPVTQETSEASVEPKPVEPGEATDPMEALKLVVDTPEPKPIAQTEDTKEEKDIPKLKAQASQVGGLGLIGSGRGGGGVGYGHGVGSLGSRGTGARIGGRSLGDRISRSNNPDFVDYGTNPVVRAEVDRFATFAADVDNASYTMARRALNEGRMPHPSLVRVEEFVNAFPYNYGVAKDGPFAVHTEAAPSPFSTDPNTRILRVGVQARELEKKERGPVHLTFLVDVSGSMSRPDKLPLAQRALNHLLDNMRPEDSVAVVTYASSTKVVLPKTSLAQKERIKDAVDSLSAGGSTAMGEGLELAYREAAKNLQPGHVSRIIVLSDGDANVGSSSHDEILKRIRGYVQEGVTLSTVGFGMRSFKDPMMEQLANKGDGNYAYIDSFEEAKRFFGSELDGTLHVIAKDVKFQVEFHPEHVETYRIIGYENREVADKDFRNDAVDAGEVGPGHRVTALFEVKLKHREPAQFATVRIRHIEPGQTSAIESRYPLHLHRVRTTLGHASHELQFAVAVAGFAEILRKSPYAKDLSYDLVLEVAESSAGSSAKRRELVDLIKAAKRLDSQG</sequence>
<protein>
    <submittedName>
        <fullName evidence="3">VWA domain-containing protein</fullName>
    </submittedName>
</protein>
<dbReference type="AlphaFoldDB" id="A0A5B8XS41"/>
<organism evidence="3 4">
    <name type="scientific">Microvenator marinus</name>
    <dbReference type="NCBI Taxonomy" id="2600177"/>
    <lineage>
        <taxon>Bacteria</taxon>
        <taxon>Deltaproteobacteria</taxon>
        <taxon>Bradymonadales</taxon>
        <taxon>Microvenatoraceae</taxon>
        <taxon>Microvenator</taxon>
    </lineage>
</organism>
<dbReference type="InterPro" id="IPR022156">
    <property type="entry name" value="Uncharacterised_YfbK_N"/>
</dbReference>
<dbReference type="PROSITE" id="PS51257">
    <property type="entry name" value="PROKAR_LIPOPROTEIN"/>
    <property type="match status" value="1"/>
</dbReference>
<evidence type="ECO:0000313" key="3">
    <source>
        <dbReference type="EMBL" id="QED28071.1"/>
    </source>
</evidence>
<name>A0A5B8XS41_9DELT</name>
<gene>
    <name evidence="3" type="ORF">FRD01_12660</name>
</gene>
<dbReference type="SMART" id="SM00327">
    <property type="entry name" value="VWA"/>
    <property type="match status" value="1"/>
</dbReference>
<dbReference type="PANTHER" id="PTHR10579:SF43">
    <property type="entry name" value="ZINC FINGER (C3HC4-TYPE RING FINGER) FAMILY PROTEIN"/>
    <property type="match status" value="1"/>
</dbReference>
<dbReference type="CDD" id="cd01465">
    <property type="entry name" value="vWA_subgroup"/>
    <property type="match status" value="1"/>
</dbReference>
<keyword evidence="4" id="KW-1185">Reference proteome</keyword>
<dbReference type="PANTHER" id="PTHR10579">
    <property type="entry name" value="CALCIUM-ACTIVATED CHLORIDE CHANNEL REGULATOR"/>
    <property type="match status" value="1"/>
</dbReference>
<dbReference type="Pfam" id="PF00092">
    <property type="entry name" value="VWA"/>
    <property type="match status" value="1"/>
</dbReference>
<dbReference type="Pfam" id="PF12034">
    <property type="entry name" value="YfbK_C"/>
    <property type="match status" value="1"/>
</dbReference>
<dbReference type="Pfam" id="PF12450">
    <property type="entry name" value="vWF_A"/>
    <property type="match status" value="1"/>
</dbReference>
<reference evidence="3 4" key="1">
    <citation type="submission" date="2019-08" db="EMBL/GenBank/DDBJ databases">
        <authorList>
            <person name="Liang Q."/>
        </authorList>
    </citation>
    <scope>NUCLEOTIDE SEQUENCE [LARGE SCALE GENOMIC DNA]</scope>
    <source>
        <strain evidence="3 4">V1718</strain>
    </source>
</reference>
<evidence type="ECO:0000259" key="2">
    <source>
        <dbReference type="PROSITE" id="PS50234"/>
    </source>
</evidence>
<dbReference type="Gene3D" id="3.40.50.410">
    <property type="entry name" value="von Willebrand factor, type A domain"/>
    <property type="match status" value="1"/>
</dbReference>
<dbReference type="KEGG" id="bbae:FRD01_12660"/>
<evidence type="ECO:0000256" key="1">
    <source>
        <dbReference type="SAM" id="MobiDB-lite"/>
    </source>
</evidence>
<evidence type="ECO:0000313" key="4">
    <source>
        <dbReference type="Proteomes" id="UP000321595"/>
    </source>
</evidence>
<dbReference type="InterPro" id="IPR021908">
    <property type="entry name" value="YfbK_C"/>
</dbReference>